<keyword evidence="2" id="KW-1185">Reference proteome</keyword>
<comment type="caution">
    <text evidence="1">The sequence shown here is derived from an EMBL/GenBank/DDBJ whole genome shotgun (WGS) entry which is preliminary data.</text>
</comment>
<accession>A0AAV4SN27</accession>
<reference evidence="1 2" key="1">
    <citation type="submission" date="2021-06" db="EMBL/GenBank/DDBJ databases">
        <title>Caerostris extrusa draft genome.</title>
        <authorList>
            <person name="Kono N."/>
            <person name="Arakawa K."/>
        </authorList>
    </citation>
    <scope>NUCLEOTIDE SEQUENCE [LARGE SCALE GENOMIC DNA]</scope>
</reference>
<dbReference type="Proteomes" id="UP001054945">
    <property type="component" value="Unassembled WGS sequence"/>
</dbReference>
<proteinExistence type="predicted"/>
<protein>
    <submittedName>
        <fullName evidence="1">Uncharacterized protein</fullName>
    </submittedName>
</protein>
<sequence>MHCAVSCSSDTYFFKASWTLVHPLDINSNSNFPEAIPHLQESNPQCLALLIRSGKICGAARCYFRILGIRASPLISIPTGISLKQYHLRDSPPQVFNESHITILLARDEILLKKNLVDPSEHDGKDPDVIPPQNSYCAEMEQPGGIPNMLLPPNVGHKEQRDKAEYAYEEHVTVMSNSVHYIGPEDRANYRIEAVQEMPFDPVPPKSGLYEADSLEVFRETPKHRQEAYIDFCPNQPVVAPNICQYDANAVPFATLDYHRRPPQAMLGAGMPHPELEDERRTLPRGRSGMHNPNFHGSREILRGDFNVIPWRCIHPLVVEGQQFRRQCDERLFESKKRSQRSLDNF</sequence>
<organism evidence="1 2">
    <name type="scientific">Caerostris extrusa</name>
    <name type="common">Bark spider</name>
    <name type="synonym">Caerostris bankana</name>
    <dbReference type="NCBI Taxonomy" id="172846"/>
    <lineage>
        <taxon>Eukaryota</taxon>
        <taxon>Metazoa</taxon>
        <taxon>Ecdysozoa</taxon>
        <taxon>Arthropoda</taxon>
        <taxon>Chelicerata</taxon>
        <taxon>Arachnida</taxon>
        <taxon>Araneae</taxon>
        <taxon>Araneomorphae</taxon>
        <taxon>Entelegynae</taxon>
        <taxon>Araneoidea</taxon>
        <taxon>Araneidae</taxon>
        <taxon>Caerostris</taxon>
    </lineage>
</organism>
<gene>
    <name evidence="1" type="ORF">CEXT_106781</name>
</gene>
<name>A0AAV4SN27_CAEEX</name>
<dbReference type="EMBL" id="BPLR01009793">
    <property type="protein sequence ID" value="GIY34651.1"/>
    <property type="molecule type" value="Genomic_DNA"/>
</dbReference>
<dbReference type="AlphaFoldDB" id="A0AAV4SN27"/>
<evidence type="ECO:0000313" key="2">
    <source>
        <dbReference type="Proteomes" id="UP001054945"/>
    </source>
</evidence>
<evidence type="ECO:0000313" key="1">
    <source>
        <dbReference type="EMBL" id="GIY34651.1"/>
    </source>
</evidence>